<keyword evidence="4" id="KW-1185">Reference proteome</keyword>
<dbReference type="GO" id="GO:0045785">
    <property type="term" value="P:positive regulation of cell adhesion"/>
    <property type="evidence" value="ECO:0007669"/>
    <property type="project" value="TreeGrafter"/>
</dbReference>
<dbReference type="GO" id="GO:0005031">
    <property type="term" value="F:tumor necrosis factor receptor activity"/>
    <property type="evidence" value="ECO:0007669"/>
    <property type="project" value="InterPro"/>
</dbReference>
<dbReference type="Gene3D" id="2.10.50.10">
    <property type="entry name" value="Tumor Necrosis Factor Receptor, subunit A, domain 2"/>
    <property type="match status" value="1"/>
</dbReference>
<feature type="transmembrane region" description="Helical" evidence="2">
    <location>
        <begin position="416"/>
        <end position="438"/>
    </location>
</feature>
<dbReference type="GeneID" id="111526847"/>
<dbReference type="CTD" id="8784"/>
<evidence type="ECO:0000313" key="3">
    <source>
        <dbReference type="Ensembl" id="ENSPTEP00000013076.1"/>
    </source>
</evidence>
<dbReference type="RefSeq" id="XP_023048600.2">
    <property type="nucleotide sequence ID" value="XM_023192832.3"/>
</dbReference>
<keyword evidence="2" id="KW-1133">Transmembrane helix</keyword>
<dbReference type="PANTHER" id="PTHR47388">
    <property type="entry name" value="TUMOR NECROSIS FACTOR RECEPTOR SUPERFAMILY MEMBER 18"/>
    <property type="match status" value="1"/>
</dbReference>
<dbReference type="PRINTS" id="PR01968">
    <property type="entry name" value="TNFACTORR18"/>
</dbReference>
<sequence>MDEDGSREIWVGTCLRPGRPGRSLCPGPWVPLGAALTRGGTTHPLVSPPAPPGAPSQALGSFLGWQLRGVLGSCKQGGGEPTGLQPMVSFAPRAGQVGRAKLRGPSPFCGVPQRWAPWLRLSGGGQGLWGPRGLTDTIQRRWDGAGDRLSPTLQVAPVDKLRNAAPARGPAKVAADFAQKTFLIPASPVSPPLPATCCGSGGVCSVHTPSSHASRLGRNSRVRNSPSHLRAGRVRTGTGRVQLAVASRNPSVARHGAMCACGTLCCLALLCAASLGQRPTGGPGCGPGRLLLGTGTDARCCRVHPTRCCRDYLGEECCSEWDCMCVQPEFHCGDPCCTTCRHHPCPSGQGVQPQGRFSFGFRCVDCALGTFSRGHDGHCKPWTDCTQFGFLTVFPGNKTHNAVCVPGSPPAEPPGWLTIVLLAVAACVLLLTSAQLALHVWQLRSQPTWPPETQLLLEVPPSTEDASSCQFPEEERGERLAEEKGRLGDLWV</sequence>
<dbReference type="CDD" id="cd13417">
    <property type="entry name" value="TNFRSF18"/>
    <property type="match status" value="1"/>
</dbReference>
<evidence type="ECO:0000313" key="4">
    <source>
        <dbReference type="Proteomes" id="UP000694416"/>
    </source>
</evidence>
<keyword evidence="2" id="KW-0812">Transmembrane</keyword>
<reference evidence="3" key="1">
    <citation type="submission" date="2025-08" db="UniProtKB">
        <authorList>
            <consortium name="Ensembl"/>
        </authorList>
    </citation>
    <scope>IDENTIFICATION</scope>
</reference>
<feature type="region of interest" description="Disordered" evidence="1">
    <location>
        <begin position="461"/>
        <end position="492"/>
    </location>
</feature>
<dbReference type="Proteomes" id="UP000694416">
    <property type="component" value="Unplaced"/>
</dbReference>
<dbReference type="InterPro" id="IPR053107">
    <property type="entry name" value="TNFRSF18"/>
</dbReference>
<name>A0A8C9H794_9PRIM</name>
<evidence type="ECO:0000256" key="1">
    <source>
        <dbReference type="SAM" id="MobiDB-lite"/>
    </source>
</evidence>
<protein>
    <submittedName>
        <fullName evidence="3">TNF receptor superfamily member 18</fullName>
    </submittedName>
</protein>
<accession>A0A8C9H794</accession>
<dbReference type="PANTHER" id="PTHR47388:SF1">
    <property type="entry name" value="TUMOR NECROSIS FACTOR RECEPTOR SUPERFAMILY MEMBER 18"/>
    <property type="match status" value="1"/>
</dbReference>
<feature type="compositionally biased region" description="Basic and acidic residues" evidence="1">
    <location>
        <begin position="473"/>
        <end position="492"/>
    </location>
</feature>
<dbReference type="GO" id="GO:0009897">
    <property type="term" value="C:external side of plasma membrane"/>
    <property type="evidence" value="ECO:0007669"/>
    <property type="project" value="TreeGrafter"/>
</dbReference>
<reference evidence="3" key="2">
    <citation type="submission" date="2025-09" db="UniProtKB">
        <authorList>
            <consortium name="Ensembl"/>
        </authorList>
    </citation>
    <scope>IDENTIFICATION</scope>
</reference>
<dbReference type="InterPro" id="IPR022318">
    <property type="entry name" value="TNFR_18"/>
</dbReference>
<dbReference type="AlphaFoldDB" id="A0A8C9H794"/>
<evidence type="ECO:0000256" key="2">
    <source>
        <dbReference type="SAM" id="Phobius"/>
    </source>
</evidence>
<dbReference type="InterPro" id="IPR034018">
    <property type="entry name" value="TNFRSF18_N"/>
</dbReference>
<dbReference type="Ensembl" id="ENSPTET00000019662.1">
    <property type="protein sequence ID" value="ENSPTEP00000013076.1"/>
    <property type="gene ID" value="ENSPTEG00000014683.1"/>
</dbReference>
<proteinExistence type="predicted"/>
<organism evidence="3 4">
    <name type="scientific">Piliocolobus tephrosceles</name>
    <name type="common">Ugandan red Colobus</name>
    <dbReference type="NCBI Taxonomy" id="591936"/>
    <lineage>
        <taxon>Eukaryota</taxon>
        <taxon>Metazoa</taxon>
        <taxon>Chordata</taxon>
        <taxon>Craniata</taxon>
        <taxon>Vertebrata</taxon>
        <taxon>Euteleostomi</taxon>
        <taxon>Mammalia</taxon>
        <taxon>Eutheria</taxon>
        <taxon>Euarchontoglires</taxon>
        <taxon>Primates</taxon>
        <taxon>Haplorrhini</taxon>
        <taxon>Catarrhini</taxon>
        <taxon>Cercopithecidae</taxon>
        <taxon>Colobinae</taxon>
        <taxon>Piliocolobus</taxon>
    </lineage>
</organism>
<dbReference type="GO" id="GO:0043066">
    <property type="term" value="P:negative regulation of apoptotic process"/>
    <property type="evidence" value="ECO:0007669"/>
    <property type="project" value="InterPro"/>
</dbReference>
<keyword evidence="2" id="KW-0472">Membrane</keyword>
<gene>
    <name evidence="3" type="primary">TNFRSF18</name>
</gene>